<dbReference type="Proteomes" id="UP000007819">
    <property type="component" value="Unassembled WGS sequence"/>
</dbReference>
<evidence type="ECO:0000313" key="3">
    <source>
        <dbReference type="Proteomes" id="UP000007819"/>
    </source>
</evidence>
<feature type="region of interest" description="Disordered" evidence="1">
    <location>
        <begin position="117"/>
        <end position="144"/>
    </location>
</feature>
<sequence length="144" mass="15926">MAALEGKTIHCINANPCIYSDWMVTLKDLVWMVLPSCNVAKCAHILHICLKSTILFGKSEQLAMLKENGLIRSMNPADTPMAMLKDVTLLLPQLKTLVLMQDKELYTNTNLQVDLPSDNISARNSSDTGEADQLSEAMSTCKIK</sequence>
<proteinExistence type="predicted"/>
<dbReference type="OrthoDB" id="6615917at2759"/>
<feature type="compositionally biased region" description="Polar residues" evidence="1">
    <location>
        <begin position="117"/>
        <end position="128"/>
    </location>
</feature>
<keyword evidence="3" id="KW-1185">Reference proteome</keyword>
<evidence type="ECO:0000256" key="1">
    <source>
        <dbReference type="SAM" id="MobiDB-lite"/>
    </source>
</evidence>
<accession>A0A8R2H5Y5</accession>
<dbReference type="AlphaFoldDB" id="A0A8R2H5Y5"/>
<dbReference type="RefSeq" id="XP_016661366.1">
    <property type="nucleotide sequence ID" value="XM_016805877.2"/>
</dbReference>
<organism evidence="2 3">
    <name type="scientific">Acyrthosiphon pisum</name>
    <name type="common">Pea aphid</name>
    <dbReference type="NCBI Taxonomy" id="7029"/>
    <lineage>
        <taxon>Eukaryota</taxon>
        <taxon>Metazoa</taxon>
        <taxon>Ecdysozoa</taxon>
        <taxon>Arthropoda</taxon>
        <taxon>Hexapoda</taxon>
        <taxon>Insecta</taxon>
        <taxon>Pterygota</taxon>
        <taxon>Neoptera</taxon>
        <taxon>Paraneoptera</taxon>
        <taxon>Hemiptera</taxon>
        <taxon>Sternorrhyncha</taxon>
        <taxon>Aphidomorpha</taxon>
        <taxon>Aphidoidea</taxon>
        <taxon>Aphididae</taxon>
        <taxon>Macrosiphini</taxon>
        <taxon>Acyrthosiphon</taxon>
    </lineage>
</organism>
<reference evidence="2" key="2">
    <citation type="submission" date="2022-06" db="UniProtKB">
        <authorList>
            <consortium name="EnsemblMetazoa"/>
        </authorList>
    </citation>
    <scope>IDENTIFICATION</scope>
</reference>
<protein>
    <submittedName>
        <fullName evidence="2">Uncharacterized protein</fullName>
    </submittedName>
</protein>
<dbReference type="KEGG" id="api:100572628"/>
<dbReference type="GeneID" id="100572628"/>
<name>A0A8R2H5Y5_ACYPI</name>
<dbReference type="EnsemblMetazoa" id="XM_016805877.2">
    <property type="protein sequence ID" value="XP_016661366.1"/>
    <property type="gene ID" value="LOC100572628"/>
</dbReference>
<evidence type="ECO:0000313" key="2">
    <source>
        <dbReference type="EnsemblMetazoa" id="XP_016661366.1"/>
    </source>
</evidence>
<reference evidence="3" key="1">
    <citation type="submission" date="2010-06" db="EMBL/GenBank/DDBJ databases">
        <authorList>
            <person name="Jiang H."/>
            <person name="Abraham K."/>
            <person name="Ali S."/>
            <person name="Alsbrooks S.L."/>
            <person name="Anim B.N."/>
            <person name="Anosike U.S."/>
            <person name="Attaway T."/>
            <person name="Bandaranaike D.P."/>
            <person name="Battles P.K."/>
            <person name="Bell S.N."/>
            <person name="Bell A.V."/>
            <person name="Beltran B."/>
            <person name="Bickham C."/>
            <person name="Bustamante Y."/>
            <person name="Caleb T."/>
            <person name="Canada A."/>
            <person name="Cardenas V."/>
            <person name="Carter K."/>
            <person name="Chacko J."/>
            <person name="Chandrabose M.N."/>
            <person name="Chavez D."/>
            <person name="Chavez A."/>
            <person name="Chen L."/>
            <person name="Chu H.-S."/>
            <person name="Claassen K.J."/>
            <person name="Cockrell R."/>
            <person name="Collins M."/>
            <person name="Cooper J.A."/>
            <person name="Cree A."/>
            <person name="Curry S.M."/>
            <person name="Da Y."/>
            <person name="Dao M.D."/>
            <person name="Das B."/>
            <person name="Davila M.-L."/>
            <person name="Davy-Carroll L."/>
            <person name="Denson S."/>
            <person name="Dinh H."/>
            <person name="Ebong V.E."/>
            <person name="Edwards J.R."/>
            <person name="Egan A."/>
            <person name="El-Daye J."/>
            <person name="Escobedo L."/>
            <person name="Fernandez S."/>
            <person name="Fernando P.R."/>
            <person name="Flagg N."/>
            <person name="Forbes L.D."/>
            <person name="Fowler R.G."/>
            <person name="Fu Q."/>
            <person name="Gabisi R.A."/>
            <person name="Ganer J."/>
            <person name="Garbino Pronczuk A."/>
            <person name="Garcia R.M."/>
            <person name="Garner T."/>
            <person name="Garrett T.E."/>
            <person name="Gonzalez D.A."/>
            <person name="Hamid H."/>
            <person name="Hawkins E.S."/>
            <person name="Hirani K."/>
            <person name="Hogues M.E."/>
            <person name="Hollins B."/>
            <person name="Hsiao C.-H."/>
            <person name="Jabil R."/>
            <person name="James M.L."/>
            <person name="Jhangiani S.N."/>
            <person name="Johnson B."/>
            <person name="Johnson Q."/>
            <person name="Joshi V."/>
            <person name="Kalu J.B."/>
            <person name="Kam C."/>
            <person name="Kashfia A."/>
            <person name="Keebler J."/>
            <person name="Kisamo H."/>
            <person name="Kovar C.L."/>
            <person name="Lago L.A."/>
            <person name="Lai C.-Y."/>
            <person name="Laidlaw J."/>
            <person name="Lara F."/>
            <person name="Le T.-K."/>
            <person name="Lee S.L."/>
            <person name="Legall F.H."/>
            <person name="Lemon S.J."/>
            <person name="Lewis L.R."/>
            <person name="Li B."/>
            <person name="Liu Y."/>
            <person name="Liu Y.-S."/>
            <person name="Lopez J."/>
            <person name="Lozado R.J."/>
            <person name="Lu J."/>
            <person name="Madu R.C."/>
            <person name="Maheshwari M."/>
            <person name="Maheshwari R."/>
            <person name="Malloy K."/>
            <person name="Martinez E."/>
            <person name="Mathew T."/>
            <person name="Mercado I.C."/>
            <person name="Mercado C."/>
            <person name="Meyer B."/>
            <person name="Montgomery K."/>
            <person name="Morgan M.B."/>
            <person name="Munidasa M."/>
            <person name="Nazareth L.V."/>
            <person name="Nelson J."/>
            <person name="Ng B.M."/>
            <person name="Nguyen N.B."/>
            <person name="Nguyen P.Q."/>
            <person name="Nguyen T."/>
            <person name="Obregon M."/>
            <person name="Okwuonu G.O."/>
            <person name="Onwere C.G."/>
            <person name="Orozco G."/>
            <person name="Parra A."/>
            <person name="Patel S."/>
            <person name="Patil S."/>
            <person name="Perez A."/>
            <person name="Perez Y."/>
            <person name="Pham C."/>
            <person name="Primus E.L."/>
            <person name="Pu L.-L."/>
            <person name="Puazo M."/>
            <person name="Qin X."/>
            <person name="Quiroz J.B."/>
            <person name="Reese J."/>
            <person name="Richards S."/>
            <person name="Rives C.M."/>
            <person name="Robberts R."/>
            <person name="Ruiz S.J."/>
            <person name="Ruiz M.J."/>
            <person name="Santibanez J."/>
            <person name="Schneider B.W."/>
            <person name="Sisson I."/>
            <person name="Smith M."/>
            <person name="Sodergren E."/>
            <person name="Song X.-Z."/>
            <person name="Song B.B."/>
            <person name="Summersgill H."/>
            <person name="Thelus R."/>
            <person name="Thornton R.D."/>
            <person name="Trejos Z.Y."/>
            <person name="Usmani K."/>
            <person name="Vattathil S."/>
            <person name="Villasana D."/>
            <person name="Walker D.L."/>
            <person name="Wang S."/>
            <person name="Wang K."/>
            <person name="White C.S."/>
            <person name="Williams A.C."/>
            <person name="Williamson J."/>
            <person name="Wilson K."/>
            <person name="Woghiren I.O."/>
            <person name="Woodworth J.R."/>
            <person name="Worley K.C."/>
            <person name="Wright R.A."/>
            <person name="Wu W."/>
            <person name="Young L."/>
            <person name="Zhang L."/>
            <person name="Zhang J."/>
            <person name="Zhu Y."/>
            <person name="Muzny D.M."/>
            <person name="Weinstock G."/>
            <person name="Gibbs R.A."/>
        </authorList>
    </citation>
    <scope>NUCLEOTIDE SEQUENCE [LARGE SCALE GENOMIC DNA]</scope>
    <source>
        <strain evidence="3">LSR1</strain>
    </source>
</reference>